<dbReference type="SUPFAM" id="SSF55277">
    <property type="entry name" value="GYF domain"/>
    <property type="match status" value="1"/>
</dbReference>
<evidence type="ECO:0000313" key="1">
    <source>
        <dbReference type="EMBL" id="GMT34252.1"/>
    </source>
</evidence>
<protein>
    <submittedName>
        <fullName evidence="1">Uncharacterized protein</fullName>
    </submittedName>
</protein>
<dbReference type="Proteomes" id="UP001432322">
    <property type="component" value="Unassembled WGS sequence"/>
</dbReference>
<proteinExistence type="predicted"/>
<keyword evidence="2" id="KW-1185">Reference proteome</keyword>
<dbReference type="InterPro" id="IPR035445">
    <property type="entry name" value="GYF-like_dom_sf"/>
</dbReference>
<sequence>YSSVMSKIFYFAADDKIHGPFDEIQAQTRYTEGFFSSGVKFKVFMARTSIDAVYRFPRPIDAFLTNVSSPLVNTSPIIRHYIYIYI</sequence>
<reference evidence="1" key="1">
    <citation type="submission" date="2023-10" db="EMBL/GenBank/DDBJ databases">
        <title>Genome assembly of Pristionchus species.</title>
        <authorList>
            <person name="Yoshida K."/>
            <person name="Sommer R.J."/>
        </authorList>
    </citation>
    <scope>NUCLEOTIDE SEQUENCE</scope>
    <source>
        <strain evidence="1">RS5133</strain>
    </source>
</reference>
<evidence type="ECO:0000313" key="2">
    <source>
        <dbReference type="Proteomes" id="UP001432322"/>
    </source>
</evidence>
<dbReference type="EMBL" id="BTSY01000006">
    <property type="protein sequence ID" value="GMT34252.1"/>
    <property type="molecule type" value="Genomic_DNA"/>
</dbReference>
<feature type="non-terminal residue" evidence="1">
    <location>
        <position position="1"/>
    </location>
</feature>
<dbReference type="AlphaFoldDB" id="A0AAV5WQG9"/>
<gene>
    <name evidence="1" type="ORF">PFISCL1PPCAC_25549</name>
</gene>
<comment type="caution">
    <text evidence="1">The sequence shown here is derived from an EMBL/GenBank/DDBJ whole genome shotgun (WGS) entry which is preliminary data.</text>
</comment>
<name>A0AAV5WQG9_9BILA</name>
<organism evidence="1 2">
    <name type="scientific">Pristionchus fissidentatus</name>
    <dbReference type="NCBI Taxonomy" id="1538716"/>
    <lineage>
        <taxon>Eukaryota</taxon>
        <taxon>Metazoa</taxon>
        <taxon>Ecdysozoa</taxon>
        <taxon>Nematoda</taxon>
        <taxon>Chromadorea</taxon>
        <taxon>Rhabditida</taxon>
        <taxon>Rhabditina</taxon>
        <taxon>Diplogasteromorpha</taxon>
        <taxon>Diplogasteroidea</taxon>
        <taxon>Neodiplogasteridae</taxon>
        <taxon>Pristionchus</taxon>
    </lineage>
</organism>
<accession>A0AAV5WQG9</accession>